<feature type="signal peptide" evidence="1">
    <location>
        <begin position="1"/>
        <end position="16"/>
    </location>
</feature>
<comment type="caution">
    <text evidence="2">The sequence shown here is derived from an EMBL/GenBank/DDBJ whole genome shotgun (WGS) entry which is preliminary data.</text>
</comment>
<gene>
    <name evidence="2" type="ORF">ACFQ1S_19490</name>
</gene>
<keyword evidence="1" id="KW-0732">Signal</keyword>
<sequence>MAKILLALALAVPVLALPGCSSQEKICEPGEVAVRTAEGGGYCENPGPDDPICPSGDILLKLPDGRTGCIPNVYEDNDNYSTKLSPTT</sequence>
<dbReference type="Proteomes" id="UP001597045">
    <property type="component" value="Unassembled WGS sequence"/>
</dbReference>
<organism evidence="2 3">
    <name type="scientific">Kibdelosporangium lantanae</name>
    <dbReference type="NCBI Taxonomy" id="1497396"/>
    <lineage>
        <taxon>Bacteria</taxon>
        <taxon>Bacillati</taxon>
        <taxon>Actinomycetota</taxon>
        <taxon>Actinomycetes</taxon>
        <taxon>Pseudonocardiales</taxon>
        <taxon>Pseudonocardiaceae</taxon>
        <taxon>Kibdelosporangium</taxon>
    </lineage>
</organism>
<dbReference type="EMBL" id="JBHTIS010001138">
    <property type="protein sequence ID" value="MFD1047566.1"/>
    <property type="molecule type" value="Genomic_DNA"/>
</dbReference>
<evidence type="ECO:0000313" key="2">
    <source>
        <dbReference type="EMBL" id="MFD1047566.1"/>
    </source>
</evidence>
<proteinExistence type="predicted"/>
<reference evidence="3" key="1">
    <citation type="journal article" date="2019" name="Int. J. Syst. Evol. Microbiol.">
        <title>The Global Catalogue of Microorganisms (GCM) 10K type strain sequencing project: providing services to taxonomists for standard genome sequencing and annotation.</title>
        <authorList>
            <consortium name="The Broad Institute Genomics Platform"/>
            <consortium name="The Broad Institute Genome Sequencing Center for Infectious Disease"/>
            <person name="Wu L."/>
            <person name="Ma J."/>
        </authorList>
    </citation>
    <scope>NUCLEOTIDE SEQUENCE [LARGE SCALE GENOMIC DNA]</scope>
    <source>
        <strain evidence="3">JCM 31486</strain>
    </source>
</reference>
<evidence type="ECO:0008006" key="4">
    <source>
        <dbReference type="Google" id="ProtNLM"/>
    </source>
</evidence>
<accession>A0ABW3M9Y4</accession>
<evidence type="ECO:0000256" key="1">
    <source>
        <dbReference type="SAM" id="SignalP"/>
    </source>
</evidence>
<evidence type="ECO:0000313" key="3">
    <source>
        <dbReference type="Proteomes" id="UP001597045"/>
    </source>
</evidence>
<name>A0ABW3M9Y4_9PSEU</name>
<protein>
    <recommendedName>
        <fullName evidence="4">Lipoprotein</fullName>
    </recommendedName>
</protein>
<keyword evidence="3" id="KW-1185">Reference proteome</keyword>
<feature type="chain" id="PRO_5047344191" description="Lipoprotein" evidence="1">
    <location>
        <begin position="17"/>
        <end position="88"/>
    </location>
</feature>